<proteinExistence type="predicted"/>
<keyword evidence="1" id="KW-0472">Membrane</keyword>
<dbReference type="Pfam" id="PF10099">
    <property type="entry name" value="RskA_C"/>
    <property type="match status" value="1"/>
</dbReference>
<dbReference type="Proteomes" id="UP000885750">
    <property type="component" value="Unassembled WGS sequence"/>
</dbReference>
<evidence type="ECO:0000259" key="2">
    <source>
        <dbReference type="Pfam" id="PF10099"/>
    </source>
</evidence>
<sequence>MTTESIKSKSIATNKMPLWFWVVFSTITALTLVSTGLYFAKNTRLAVAAQQDQTPLIQQRDSLLNESDILQSNWLKTLNPLAKKIQGDLVWSNQQQKGYMRFANLPELSEQQVYHLWIYDLEYSLKAPISATKFQADPHVRKEFVVEVVAEKVVKKPYKFVLKLEMDAQPDQILLLAQP</sequence>
<feature type="transmembrane region" description="Helical" evidence="1">
    <location>
        <begin position="18"/>
        <end position="40"/>
    </location>
</feature>
<name>A0A7V2SXU0_LEUMU</name>
<organism evidence="3">
    <name type="scientific">Leucothrix mucor</name>
    <dbReference type="NCBI Taxonomy" id="45248"/>
    <lineage>
        <taxon>Bacteria</taxon>
        <taxon>Pseudomonadati</taxon>
        <taxon>Pseudomonadota</taxon>
        <taxon>Gammaproteobacteria</taxon>
        <taxon>Thiotrichales</taxon>
        <taxon>Thiotrichaceae</taxon>
        <taxon>Leucothrix</taxon>
    </lineage>
</organism>
<reference evidence="3" key="1">
    <citation type="journal article" date="2020" name="mSystems">
        <title>Genome- and Community-Level Interaction Insights into Carbon Utilization and Element Cycling Functions of Hydrothermarchaeota in Hydrothermal Sediment.</title>
        <authorList>
            <person name="Zhou Z."/>
            <person name="Liu Y."/>
            <person name="Xu W."/>
            <person name="Pan J."/>
            <person name="Luo Z.H."/>
            <person name="Li M."/>
        </authorList>
    </citation>
    <scope>NUCLEOTIDE SEQUENCE [LARGE SCALE GENOMIC DNA]</scope>
    <source>
        <strain evidence="3">HyVt-493</strain>
    </source>
</reference>
<feature type="domain" description="Anti-sigma K factor RskA C-terminal" evidence="2">
    <location>
        <begin position="26"/>
        <end position="134"/>
    </location>
</feature>
<dbReference type="AlphaFoldDB" id="A0A7V2SXU0"/>
<dbReference type="GO" id="GO:0005886">
    <property type="term" value="C:plasma membrane"/>
    <property type="evidence" value="ECO:0007669"/>
    <property type="project" value="InterPro"/>
</dbReference>
<dbReference type="InterPro" id="IPR018764">
    <property type="entry name" value="RskA_C"/>
</dbReference>
<gene>
    <name evidence="3" type="ORF">ENJ51_01130</name>
</gene>
<keyword evidence="1" id="KW-0812">Transmembrane</keyword>
<comment type="caution">
    <text evidence="3">The sequence shown here is derived from an EMBL/GenBank/DDBJ whole genome shotgun (WGS) entry which is preliminary data.</text>
</comment>
<evidence type="ECO:0000256" key="1">
    <source>
        <dbReference type="SAM" id="Phobius"/>
    </source>
</evidence>
<protein>
    <submittedName>
        <fullName evidence="3">Anti-sigma factor</fullName>
    </submittedName>
</protein>
<dbReference type="EMBL" id="DRMS01000042">
    <property type="protein sequence ID" value="HFC91394.1"/>
    <property type="molecule type" value="Genomic_DNA"/>
</dbReference>
<accession>A0A7V2SXU0</accession>
<keyword evidence="1" id="KW-1133">Transmembrane helix</keyword>
<evidence type="ECO:0000313" key="3">
    <source>
        <dbReference type="EMBL" id="HFC91394.1"/>
    </source>
</evidence>